<name>A0A0H5QKG2_9EUKA</name>
<evidence type="ECO:0000313" key="1">
    <source>
        <dbReference type="EMBL" id="CRZ02498.1"/>
    </source>
</evidence>
<dbReference type="AlphaFoldDB" id="A0A0H5QKG2"/>
<feature type="non-terminal residue" evidence="1">
    <location>
        <position position="1"/>
    </location>
</feature>
<organism evidence="1">
    <name type="scientific">Spongospora subterranea</name>
    <dbReference type="NCBI Taxonomy" id="70186"/>
    <lineage>
        <taxon>Eukaryota</taxon>
        <taxon>Sar</taxon>
        <taxon>Rhizaria</taxon>
        <taxon>Endomyxa</taxon>
        <taxon>Phytomyxea</taxon>
        <taxon>Plasmodiophorida</taxon>
        <taxon>Plasmodiophoridae</taxon>
        <taxon>Spongospora</taxon>
    </lineage>
</organism>
<proteinExistence type="predicted"/>
<accession>A0A0H5QKG2</accession>
<reference evidence="1" key="1">
    <citation type="submission" date="2015-04" db="EMBL/GenBank/DDBJ databases">
        <title>The genome sequence of the plant pathogenic Rhizarian Plasmodiophora brassicae reveals insights in its biotrophic life cycle and the origin of chitin synthesis.</title>
        <authorList>
            <person name="Schwelm A."/>
            <person name="Fogelqvist J."/>
            <person name="Knaust A."/>
            <person name="Julke S."/>
            <person name="Lilja T."/>
            <person name="Dhandapani V."/>
            <person name="Bonilla-Rosso G."/>
            <person name="Karlsson M."/>
            <person name="Shevchenko A."/>
            <person name="Choi S.R."/>
            <person name="Kim H.G."/>
            <person name="Park J.Y."/>
            <person name="Lim Y.P."/>
            <person name="Ludwig-Muller J."/>
            <person name="Dixelius C."/>
        </authorList>
    </citation>
    <scope>NUCLEOTIDE SEQUENCE</scope>
    <source>
        <tissue evidence="1">Potato root galls</tissue>
    </source>
</reference>
<protein>
    <submittedName>
        <fullName evidence="1">Uncharacterized protein</fullName>
    </submittedName>
</protein>
<dbReference type="EMBL" id="HACM01002056">
    <property type="protein sequence ID" value="CRZ02498.1"/>
    <property type="molecule type" value="Transcribed_RNA"/>
</dbReference>
<sequence length="100" mass="10968">PGESAALPADVELDRGAGVVREQDVDPLDQLIEPVFGRISPRDRMMSHHDLAIPEHDLHSWTKRQHRDLADNLSFPLSLDRMIIAIGGGGGCGRGDRHSL</sequence>